<proteinExistence type="predicted"/>
<dbReference type="InterPro" id="IPR000600">
    <property type="entry name" value="ROK"/>
</dbReference>
<feature type="compositionally biased region" description="Basic and acidic residues" evidence="1">
    <location>
        <begin position="25"/>
        <end position="40"/>
    </location>
</feature>
<evidence type="ECO:0000313" key="3">
    <source>
        <dbReference type="Proteomes" id="UP000319836"/>
    </source>
</evidence>
<dbReference type="Pfam" id="PF00480">
    <property type="entry name" value="ROK"/>
    <property type="match status" value="1"/>
</dbReference>
<feature type="region of interest" description="Disordered" evidence="1">
    <location>
        <begin position="25"/>
        <end position="44"/>
    </location>
</feature>
<dbReference type="AlphaFoldDB" id="A0A538U6X1"/>
<comment type="caution">
    <text evidence="2">The sequence shown here is derived from an EMBL/GenBank/DDBJ whole genome shotgun (WGS) entry which is preliminary data.</text>
</comment>
<dbReference type="PANTHER" id="PTHR18964">
    <property type="entry name" value="ROK (REPRESSOR, ORF, KINASE) FAMILY"/>
    <property type="match status" value="1"/>
</dbReference>
<name>A0A538U6X1_UNCEI</name>
<gene>
    <name evidence="2" type="ORF">E6K80_04930</name>
</gene>
<sequence length="242" mass="26528">MANPPGPITLSIDIGGTGIKAMRLDRRGRPASDRERERTPKPATPTRVLTVVAELAARLPGFDRASVGFPGVLIDGVVRTAANLHPSWIGRRPVTMFRRILRAPVRVINDADMQGLGIVEGRGSELVVTLGTGIGSALFLDGRLVPKLELGHHPFRHGQTYEQQLGDGPLKHIGARRWNRRVKRAVEIWLHTFNPRRLHLGGGNARLVTTKLPEEVRIGSNLAGLLGGIRLWDETDPAAHRQ</sequence>
<organism evidence="2 3">
    <name type="scientific">Eiseniibacteriota bacterium</name>
    <dbReference type="NCBI Taxonomy" id="2212470"/>
    <lineage>
        <taxon>Bacteria</taxon>
        <taxon>Candidatus Eiseniibacteriota</taxon>
    </lineage>
</organism>
<evidence type="ECO:0000313" key="2">
    <source>
        <dbReference type="EMBL" id="TMQ71645.1"/>
    </source>
</evidence>
<dbReference type="Gene3D" id="3.30.420.40">
    <property type="match status" value="2"/>
</dbReference>
<dbReference type="Proteomes" id="UP000319836">
    <property type="component" value="Unassembled WGS sequence"/>
</dbReference>
<accession>A0A538U6X1</accession>
<reference evidence="2 3" key="1">
    <citation type="journal article" date="2019" name="Nat. Microbiol.">
        <title>Mediterranean grassland soil C-N compound turnover is dependent on rainfall and depth, and is mediated by genomically divergent microorganisms.</title>
        <authorList>
            <person name="Diamond S."/>
            <person name="Andeer P.F."/>
            <person name="Li Z."/>
            <person name="Crits-Christoph A."/>
            <person name="Burstein D."/>
            <person name="Anantharaman K."/>
            <person name="Lane K.R."/>
            <person name="Thomas B.C."/>
            <person name="Pan C."/>
            <person name="Northen T.R."/>
            <person name="Banfield J.F."/>
        </authorList>
    </citation>
    <scope>NUCLEOTIDE SEQUENCE [LARGE SCALE GENOMIC DNA]</scope>
    <source>
        <strain evidence="2">WS_10</strain>
    </source>
</reference>
<dbReference type="InterPro" id="IPR043129">
    <property type="entry name" value="ATPase_NBD"/>
</dbReference>
<protein>
    <submittedName>
        <fullName evidence="2">ROK family protein</fullName>
    </submittedName>
</protein>
<dbReference type="PANTHER" id="PTHR18964:SF146">
    <property type="entry name" value="POLYPHOSPHATE GLUCOKINASE"/>
    <property type="match status" value="1"/>
</dbReference>
<evidence type="ECO:0000256" key="1">
    <source>
        <dbReference type="SAM" id="MobiDB-lite"/>
    </source>
</evidence>
<dbReference type="EMBL" id="VBPA01000110">
    <property type="protein sequence ID" value="TMQ71645.1"/>
    <property type="molecule type" value="Genomic_DNA"/>
</dbReference>
<dbReference type="SUPFAM" id="SSF53067">
    <property type="entry name" value="Actin-like ATPase domain"/>
    <property type="match status" value="1"/>
</dbReference>